<comment type="caution">
    <text evidence="1">The sequence shown here is derived from an EMBL/GenBank/DDBJ whole genome shotgun (WGS) entry which is preliminary data.</text>
</comment>
<keyword evidence="2" id="KW-1185">Reference proteome</keyword>
<accession>A0ACC4D7R8</accession>
<evidence type="ECO:0000313" key="2">
    <source>
        <dbReference type="Proteomes" id="UP001638806"/>
    </source>
</evidence>
<protein>
    <submittedName>
        <fullName evidence="1">Uncharacterized protein</fullName>
    </submittedName>
</protein>
<dbReference type="Proteomes" id="UP001638806">
    <property type="component" value="Unassembled WGS sequence"/>
</dbReference>
<dbReference type="EMBL" id="JBGNUJ010000012">
    <property type="protein sequence ID" value="KAL3952380.1"/>
    <property type="molecule type" value="Genomic_DNA"/>
</dbReference>
<gene>
    <name evidence="1" type="ORF">ACCO45_012323</name>
</gene>
<sequence length="73" mass="7870">MRPACSVSIMAPWFEVPSVDEILALVSGWHDIGSRVAYAVATPSNIGVEPPSPFLPVANFAPERVNNVRSLVH</sequence>
<name>A0ACC4D7R8_PURLI</name>
<reference evidence="1" key="1">
    <citation type="submission" date="2024-12" db="EMBL/GenBank/DDBJ databases">
        <title>Comparative genomics and development of molecular markers within Purpureocillium lilacinum and among Purpureocillium species.</title>
        <authorList>
            <person name="Yeh Z.-Y."/>
            <person name="Ni N.-T."/>
            <person name="Lo P.-H."/>
            <person name="Mushyakhwo K."/>
            <person name="Lin C.-F."/>
            <person name="Nai Y.-S."/>
        </authorList>
    </citation>
    <scope>NUCLEOTIDE SEQUENCE</scope>
    <source>
        <strain evidence="1">NCHU-NPUST-175</strain>
    </source>
</reference>
<organism evidence="1 2">
    <name type="scientific">Purpureocillium lilacinum</name>
    <name type="common">Paecilomyces lilacinus</name>
    <dbReference type="NCBI Taxonomy" id="33203"/>
    <lineage>
        <taxon>Eukaryota</taxon>
        <taxon>Fungi</taxon>
        <taxon>Dikarya</taxon>
        <taxon>Ascomycota</taxon>
        <taxon>Pezizomycotina</taxon>
        <taxon>Sordariomycetes</taxon>
        <taxon>Hypocreomycetidae</taxon>
        <taxon>Hypocreales</taxon>
        <taxon>Ophiocordycipitaceae</taxon>
        <taxon>Purpureocillium</taxon>
    </lineage>
</organism>
<proteinExistence type="predicted"/>
<evidence type="ECO:0000313" key="1">
    <source>
        <dbReference type="EMBL" id="KAL3952380.1"/>
    </source>
</evidence>